<dbReference type="GO" id="GO:0004519">
    <property type="term" value="F:endonuclease activity"/>
    <property type="evidence" value="ECO:0007669"/>
    <property type="project" value="UniProtKB-KW"/>
</dbReference>
<sequence length="276" mass="31664">MSGRKQRKEFTSAQKAQIYRRDRATCVLSGKSLWSLDYGACPLVEWDWVDHIKPVSRGGKSEVENGICSSYTFNVKKRANGADKFHMLDLNREGAPSQTFYYYFGSISSELKDQLIRLSKIEPADWYFNRAVSHLMTACDKSYTRPGHKRKPGYYRDSALKKLEEFRSQGGSRKSLENRNLVLHPECEDVELLLSMIEVQTLGSFGKKLSRLKSIYIENARAMDSFWEAETIRDMRALAARIARNKAITPAVLKAVKTQLDFRESDPRSKSRTARI</sequence>
<keyword evidence="1" id="KW-0540">Nuclease</keyword>
<organism evidence="1 2">
    <name type="scientific">Prosthecobacter fluviatilis</name>
    <dbReference type="NCBI Taxonomy" id="445931"/>
    <lineage>
        <taxon>Bacteria</taxon>
        <taxon>Pseudomonadati</taxon>
        <taxon>Verrucomicrobiota</taxon>
        <taxon>Verrucomicrobiia</taxon>
        <taxon>Verrucomicrobiales</taxon>
        <taxon>Verrucomicrobiaceae</taxon>
        <taxon>Prosthecobacter</taxon>
    </lineage>
</organism>
<accession>A0ABW0KYD4</accession>
<dbReference type="EMBL" id="JBHSMQ010000010">
    <property type="protein sequence ID" value="MFC5457426.1"/>
    <property type="molecule type" value="Genomic_DNA"/>
</dbReference>
<keyword evidence="1" id="KW-0255">Endonuclease</keyword>
<reference evidence="2" key="1">
    <citation type="journal article" date="2019" name="Int. J. Syst. Evol. Microbiol.">
        <title>The Global Catalogue of Microorganisms (GCM) 10K type strain sequencing project: providing services to taxonomists for standard genome sequencing and annotation.</title>
        <authorList>
            <consortium name="The Broad Institute Genomics Platform"/>
            <consortium name="The Broad Institute Genome Sequencing Center for Infectious Disease"/>
            <person name="Wu L."/>
            <person name="Ma J."/>
        </authorList>
    </citation>
    <scope>NUCLEOTIDE SEQUENCE [LARGE SCALE GENOMIC DNA]</scope>
    <source>
        <strain evidence="2">CGMCC 4.1469</strain>
    </source>
</reference>
<protein>
    <submittedName>
        <fullName evidence="1">HNH endonuclease</fullName>
    </submittedName>
</protein>
<gene>
    <name evidence="1" type="ORF">ACFQDI_21340</name>
</gene>
<dbReference type="Proteomes" id="UP001596052">
    <property type="component" value="Unassembled WGS sequence"/>
</dbReference>
<dbReference type="Gene3D" id="1.10.30.50">
    <property type="match status" value="1"/>
</dbReference>
<comment type="caution">
    <text evidence="1">The sequence shown here is derived from an EMBL/GenBank/DDBJ whole genome shotgun (WGS) entry which is preliminary data.</text>
</comment>
<name>A0ABW0KYD4_9BACT</name>
<evidence type="ECO:0000313" key="1">
    <source>
        <dbReference type="EMBL" id="MFC5457426.1"/>
    </source>
</evidence>
<keyword evidence="1" id="KW-0378">Hydrolase</keyword>
<keyword evidence="2" id="KW-1185">Reference proteome</keyword>
<proteinExistence type="predicted"/>
<evidence type="ECO:0000313" key="2">
    <source>
        <dbReference type="Proteomes" id="UP001596052"/>
    </source>
</evidence>